<feature type="region of interest" description="Disordered" evidence="2">
    <location>
        <begin position="164"/>
        <end position="206"/>
    </location>
</feature>
<keyword evidence="5" id="KW-1185">Reference proteome</keyword>
<evidence type="ECO:0000259" key="3">
    <source>
        <dbReference type="Pfam" id="PF25574"/>
    </source>
</evidence>
<dbReference type="Proteomes" id="UP000271162">
    <property type="component" value="Unassembled WGS sequence"/>
</dbReference>
<reference evidence="6" key="1">
    <citation type="submission" date="2017-02" db="UniProtKB">
        <authorList>
            <consortium name="WormBaseParasite"/>
        </authorList>
    </citation>
    <scope>IDENTIFICATION</scope>
</reference>
<gene>
    <name evidence="4" type="ORF">NBR_LOCUS8185</name>
</gene>
<organism evidence="6">
    <name type="scientific">Nippostrongylus brasiliensis</name>
    <name type="common">Rat hookworm</name>
    <dbReference type="NCBI Taxonomy" id="27835"/>
    <lineage>
        <taxon>Eukaryota</taxon>
        <taxon>Metazoa</taxon>
        <taxon>Ecdysozoa</taxon>
        <taxon>Nematoda</taxon>
        <taxon>Chromadorea</taxon>
        <taxon>Rhabditida</taxon>
        <taxon>Rhabditina</taxon>
        <taxon>Rhabditomorpha</taxon>
        <taxon>Strongyloidea</taxon>
        <taxon>Heligmosomidae</taxon>
        <taxon>Nippostrongylus</taxon>
    </lineage>
</organism>
<evidence type="ECO:0000256" key="2">
    <source>
        <dbReference type="SAM" id="MobiDB-lite"/>
    </source>
</evidence>
<dbReference type="InterPro" id="IPR058584">
    <property type="entry name" value="IMB1_TNPO1-like_TPR"/>
</dbReference>
<sequence>MRNISGCCACMLELFVTVESPRLDKDVKVTILGCFGDIALAIGEHFERYVHIVMSMLTEASTAAIVTNPQDYDQVDYVDKLRENCVTAYTGILQGMRPVGSDTDPEKKNQAKQSLSRFVQPMCEMIAKCCETQPVASSDALVATVAGLIGDLVVLYGTQITPTLSNDKVGDGPPGSGTKEPHCEDEIGGGVGDKGDAKSDDNGGSSFLRAPLFWSSFMALAR</sequence>
<proteinExistence type="predicted"/>
<reference evidence="4 5" key="2">
    <citation type="submission" date="2018-11" db="EMBL/GenBank/DDBJ databases">
        <authorList>
            <consortium name="Pathogen Informatics"/>
        </authorList>
    </citation>
    <scope>NUCLEOTIDE SEQUENCE [LARGE SCALE GENOMIC DNA]</scope>
</reference>
<dbReference type="WBParaSite" id="NBR_0000818401-mRNA-1">
    <property type="protein sequence ID" value="NBR_0000818401-mRNA-1"/>
    <property type="gene ID" value="NBR_0000818401"/>
</dbReference>
<dbReference type="STRING" id="27835.A0A0N4XYL4"/>
<dbReference type="EMBL" id="UYSL01019973">
    <property type="protein sequence ID" value="VDL71774.1"/>
    <property type="molecule type" value="Genomic_DNA"/>
</dbReference>
<dbReference type="AlphaFoldDB" id="A0A0N4XYL4"/>
<protein>
    <submittedName>
        <fullName evidence="6">Importin subunit beta-1 (inferred by orthology to a human protein)</fullName>
    </submittedName>
</protein>
<evidence type="ECO:0000256" key="1">
    <source>
        <dbReference type="ARBA" id="ARBA00022737"/>
    </source>
</evidence>
<name>A0A0N4XYL4_NIPBR</name>
<evidence type="ECO:0000313" key="4">
    <source>
        <dbReference type="EMBL" id="VDL71774.1"/>
    </source>
</evidence>
<accession>A0A0N4XYL4</accession>
<evidence type="ECO:0000313" key="5">
    <source>
        <dbReference type="Proteomes" id="UP000271162"/>
    </source>
</evidence>
<keyword evidence="1" id="KW-0677">Repeat</keyword>
<dbReference type="Gene3D" id="1.25.10.10">
    <property type="entry name" value="Leucine-rich Repeat Variant"/>
    <property type="match status" value="1"/>
</dbReference>
<dbReference type="InterPro" id="IPR011989">
    <property type="entry name" value="ARM-like"/>
</dbReference>
<dbReference type="InterPro" id="IPR016024">
    <property type="entry name" value="ARM-type_fold"/>
</dbReference>
<dbReference type="SUPFAM" id="SSF48371">
    <property type="entry name" value="ARM repeat"/>
    <property type="match status" value="1"/>
</dbReference>
<feature type="domain" description="Importin subunit beta-1/Transportin-1-like TPR repeats" evidence="3">
    <location>
        <begin position="9"/>
        <end position="169"/>
    </location>
</feature>
<evidence type="ECO:0000313" key="6">
    <source>
        <dbReference type="WBParaSite" id="NBR_0000818401-mRNA-1"/>
    </source>
</evidence>
<dbReference type="Pfam" id="PF25574">
    <property type="entry name" value="TPR_IMB1"/>
    <property type="match status" value="1"/>
</dbReference>